<dbReference type="EMBL" id="HE577327">
    <property type="protein sequence ID" value="CCC98703.1"/>
    <property type="molecule type" value="Genomic_DNA"/>
</dbReference>
<dbReference type="KEGG" id="abs:AZOBR_150121"/>
<evidence type="ECO:0000313" key="1">
    <source>
        <dbReference type="EMBL" id="CCC98703.1"/>
    </source>
</evidence>
<name>A0A9P1NMG7_9PROT</name>
<gene>
    <name evidence="1" type="ORF">AZOBR_150121</name>
</gene>
<dbReference type="GO" id="GO:0006281">
    <property type="term" value="P:DNA repair"/>
    <property type="evidence" value="ECO:0007669"/>
    <property type="project" value="InterPro"/>
</dbReference>
<accession>A0A9P1NMG7</accession>
<reference evidence="1 2" key="1">
    <citation type="journal article" date="2011" name="PLoS Genet.">
        <title>Azospirillum genomes reveal transition of bacteria from aquatic to terrestrial environments.</title>
        <authorList>
            <person name="Wisniewski-Dye F."/>
            <person name="Borziak K."/>
            <person name="Khalsa-Moyers G."/>
            <person name="Alexandre G."/>
            <person name="Sukharnikov L.O."/>
            <person name="Wuichet K."/>
            <person name="Hurst G.B."/>
            <person name="McDonald W.H."/>
            <person name="Robertson J.S."/>
            <person name="Barbe V."/>
            <person name="Calteau A."/>
            <person name="Rouy Z."/>
            <person name="Mangenot S."/>
            <person name="Prigent-Combaret C."/>
            <person name="Normand P."/>
            <person name="Boyer M."/>
            <person name="Siguier P."/>
            <person name="Dessaux Y."/>
            <person name="Elmerich C."/>
            <person name="Condemine G."/>
            <person name="Krishnen G."/>
            <person name="Kennedy I."/>
            <person name="Paterson A.H."/>
            <person name="Gonzalez V."/>
            <person name="Mavingui P."/>
            <person name="Zhulin I.B."/>
        </authorList>
    </citation>
    <scope>NUCLEOTIDE SEQUENCE [LARGE SCALE GENOMIC DNA]</scope>
    <source>
        <strain evidence="1 2">Sp245</strain>
    </source>
</reference>
<sequence length="126" mass="13866">MKRRLKANDDQASFALLPAALPDEKLLEIHRRLCLIFGCPIAYFRALDPLSELVSSLLSHRTRNAASGAAFRALRARWGEDWAAVRDADPAEVETVIAGVTWPEQEGAAHPGDPAADHRVARRAFP</sequence>
<dbReference type="InterPro" id="IPR023170">
    <property type="entry name" value="HhH_base_excis_C"/>
</dbReference>
<evidence type="ECO:0000313" key="2">
    <source>
        <dbReference type="Proteomes" id="UP000007319"/>
    </source>
</evidence>
<dbReference type="Proteomes" id="UP000007319">
    <property type="component" value="Chromosome"/>
</dbReference>
<dbReference type="RefSeq" id="WP_014240912.1">
    <property type="nucleotide sequence ID" value="NC_016617.1"/>
</dbReference>
<dbReference type="GO" id="GO:0003824">
    <property type="term" value="F:catalytic activity"/>
    <property type="evidence" value="ECO:0007669"/>
    <property type="project" value="InterPro"/>
</dbReference>
<protein>
    <submittedName>
        <fullName evidence="1">Uncharacterized protein</fullName>
    </submittedName>
</protein>
<dbReference type="Gene3D" id="1.10.340.30">
    <property type="entry name" value="Hypothetical protein, domain 2"/>
    <property type="match status" value="1"/>
</dbReference>
<organism evidence="1 2">
    <name type="scientific">Azospirillum baldaniorum</name>
    <dbReference type="NCBI Taxonomy" id="1064539"/>
    <lineage>
        <taxon>Bacteria</taxon>
        <taxon>Pseudomonadati</taxon>
        <taxon>Pseudomonadota</taxon>
        <taxon>Alphaproteobacteria</taxon>
        <taxon>Rhodospirillales</taxon>
        <taxon>Azospirillaceae</taxon>
        <taxon>Azospirillum</taxon>
    </lineage>
</organism>
<proteinExistence type="predicted"/>
<dbReference type="SUPFAM" id="SSF48150">
    <property type="entry name" value="DNA-glycosylase"/>
    <property type="match status" value="1"/>
</dbReference>
<dbReference type="AlphaFoldDB" id="A0A9P1NMG7"/>
<keyword evidence="2" id="KW-1185">Reference proteome</keyword>
<dbReference type="Gene3D" id="1.10.1670.10">
    <property type="entry name" value="Helix-hairpin-Helix base-excision DNA repair enzymes (C-terminal)"/>
    <property type="match status" value="1"/>
</dbReference>
<dbReference type="InterPro" id="IPR011257">
    <property type="entry name" value="DNA_glycosylase"/>
</dbReference>